<comment type="similarity">
    <text evidence="1">Belongs to the peptidase S8 family.</text>
</comment>
<reference evidence="2" key="1">
    <citation type="submission" date="2018-05" db="EMBL/GenBank/DDBJ databases">
        <authorList>
            <person name="Lanie J.A."/>
            <person name="Ng W.-L."/>
            <person name="Kazmierczak K.M."/>
            <person name="Andrzejewski T.M."/>
            <person name="Davidsen T.M."/>
            <person name="Wayne K.J."/>
            <person name="Tettelin H."/>
            <person name="Glass J.I."/>
            <person name="Rusch D."/>
            <person name="Podicherti R."/>
            <person name="Tsui H.-C.T."/>
            <person name="Winkler M.E."/>
        </authorList>
    </citation>
    <scope>NUCLEOTIDE SEQUENCE</scope>
    <source>
        <strain evidence="2">ZC4RG45</strain>
    </source>
</reference>
<dbReference type="PROSITE" id="PS51892">
    <property type="entry name" value="SUBTILASE"/>
    <property type="match status" value="1"/>
</dbReference>
<name>A0A2W4L2G3_9PSEU</name>
<dbReference type="Gene3D" id="3.40.50.200">
    <property type="entry name" value="Peptidase S8/S53 domain"/>
    <property type="match status" value="1"/>
</dbReference>
<dbReference type="AlphaFoldDB" id="A0A2W4L2G3"/>
<gene>
    <name evidence="2" type="ORF">DIU77_13000</name>
</gene>
<dbReference type="GO" id="GO:0004252">
    <property type="term" value="F:serine-type endopeptidase activity"/>
    <property type="evidence" value="ECO:0007669"/>
    <property type="project" value="InterPro"/>
</dbReference>
<proteinExistence type="inferred from homology"/>
<organism evidence="2">
    <name type="scientific">Thermocrispum agreste</name>
    <dbReference type="NCBI Taxonomy" id="37925"/>
    <lineage>
        <taxon>Bacteria</taxon>
        <taxon>Bacillati</taxon>
        <taxon>Actinomycetota</taxon>
        <taxon>Actinomycetes</taxon>
        <taxon>Pseudonocardiales</taxon>
        <taxon>Pseudonocardiaceae</taxon>
        <taxon>Thermocrispum</taxon>
    </lineage>
</organism>
<protein>
    <recommendedName>
        <fullName evidence="3">Peptidase S8</fullName>
    </recommendedName>
</protein>
<evidence type="ECO:0000256" key="1">
    <source>
        <dbReference type="PROSITE-ProRule" id="PRU01240"/>
    </source>
</evidence>
<comment type="caution">
    <text evidence="2">The sequence shown here is derived from an EMBL/GenBank/DDBJ whole genome shotgun (WGS) entry which is preliminary data.</text>
</comment>
<evidence type="ECO:0008006" key="3">
    <source>
        <dbReference type="Google" id="ProtNLM"/>
    </source>
</evidence>
<dbReference type="InterPro" id="IPR036852">
    <property type="entry name" value="Peptidase_S8/S53_dom_sf"/>
</dbReference>
<sequence length="178" mass="19329">MAQDLQGLGAQESAEFFVYLREKADLKAASTIANKVERTTHVYEKLTSTAAKSQAGVVSVLDAAKVQYRTFWISNVIWVKGDKGLIDTLAKRDDVERIEAAGVRPLIKPTPAADVTPTAGPEWGVANIEAPRVWSEFDVRGEGIVVANIDGGVQYDHPALVATYRAEFDDEARGVVGR</sequence>
<dbReference type="GO" id="GO:0006508">
    <property type="term" value="P:proteolysis"/>
    <property type="evidence" value="ECO:0007669"/>
    <property type="project" value="InterPro"/>
</dbReference>
<evidence type="ECO:0000313" key="2">
    <source>
        <dbReference type="EMBL" id="PZM95069.1"/>
    </source>
</evidence>
<dbReference type="SUPFAM" id="SSF52743">
    <property type="entry name" value="Subtilisin-like"/>
    <property type="match status" value="1"/>
</dbReference>
<accession>A0A2W4L2G3</accession>
<comment type="caution">
    <text evidence="1">Lacks conserved residue(s) required for the propagation of feature annotation.</text>
</comment>
<dbReference type="EMBL" id="QGUI01000514">
    <property type="protein sequence ID" value="PZM95069.1"/>
    <property type="molecule type" value="Genomic_DNA"/>
</dbReference>